<evidence type="ECO:0000313" key="4">
    <source>
        <dbReference type="Proteomes" id="UP000035369"/>
    </source>
</evidence>
<dbReference type="InterPro" id="IPR023168">
    <property type="entry name" value="GatB_Yqey_C_2"/>
</dbReference>
<dbReference type="Pfam" id="PF09424">
    <property type="entry name" value="YqeY"/>
    <property type="match status" value="1"/>
</dbReference>
<reference evidence="2 6" key="3">
    <citation type="submission" date="2019-11" db="EMBL/GenBank/DDBJ databases">
        <title>Genome-resolved metagenomics to study the prevalence of co-infection and intraspecific heterogeneity among plant pathogen metapopulations.</title>
        <authorList>
            <person name="Newberry E."/>
            <person name="Bhandari R."/>
            <person name="Kemble J."/>
            <person name="Sikora E."/>
            <person name="Potnis N."/>
        </authorList>
    </citation>
    <scope>NUCLEOTIDE SEQUENCE [LARGE SCALE GENOMIC DNA]</scope>
    <source>
        <strain evidence="2">Xp_Tom_Tuscaloosa_18b</strain>
    </source>
</reference>
<dbReference type="Gene3D" id="1.10.10.410">
    <property type="match status" value="1"/>
</dbReference>
<dbReference type="Proteomes" id="UP000471082">
    <property type="component" value="Unassembled WGS sequence"/>
</dbReference>
<organism evidence="2 6">
    <name type="scientific">Xanthomonas perforans</name>
    <dbReference type="NCBI Taxonomy" id="442694"/>
    <lineage>
        <taxon>Bacteria</taxon>
        <taxon>Pseudomonadati</taxon>
        <taxon>Pseudomonadota</taxon>
        <taxon>Gammaproteobacteria</taxon>
        <taxon>Lysobacterales</taxon>
        <taxon>Lysobacteraceae</taxon>
        <taxon>Xanthomonas</taxon>
    </lineage>
</organism>
<evidence type="ECO:0000313" key="6">
    <source>
        <dbReference type="Proteomes" id="UP000471082"/>
    </source>
</evidence>
<dbReference type="GO" id="GO:0016884">
    <property type="term" value="F:carbon-nitrogen ligase activity, with glutamine as amido-N-donor"/>
    <property type="evidence" value="ECO:0007669"/>
    <property type="project" value="InterPro"/>
</dbReference>
<dbReference type="EMBL" id="PUUL01000014">
    <property type="protein sequence ID" value="RXD56928.1"/>
    <property type="molecule type" value="Genomic_DNA"/>
</dbReference>
<dbReference type="EMBL" id="JZUY01000041">
    <property type="protein sequence ID" value="KLC05157.1"/>
    <property type="molecule type" value="Genomic_DNA"/>
</dbReference>
<dbReference type="InterPro" id="IPR019004">
    <property type="entry name" value="YqeY/Aim41"/>
</dbReference>
<proteinExistence type="predicted"/>
<dbReference type="PANTHER" id="PTHR28055">
    <property type="entry name" value="ALTERED INHERITANCE OF MITOCHONDRIA PROTEIN 41, MITOCHONDRIAL"/>
    <property type="match status" value="1"/>
</dbReference>
<dbReference type="PANTHER" id="PTHR28055:SF1">
    <property type="entry name" value="ALTERED INHERITANCE OF MITOCHONDRIA PROTEIN 41, MITOCHONDRIAL"/>
    <property type="match status" value="1"/>
</dbReference>
<dbReference type="EMBL" id="JAAGYU010000054">
    <property type="protein sequence ID" value="NEL77155.1"/>
    <property type="molecule type" value="Genomic_DNA"/>
</dbReference>
<keyword evidence="4" id="KW-1185">Reference proteome</keyword>
<dbReference type="SUPFAM" id="SSF89095">
    <property type="entry name" value="GatB/YqeY motif"/>
    <property type="match status" value="1"/>
</dbReference>
<dbReference type="AlphaFoldDB" id="A0A0G8Y4U2"/>
<reference evidence="3 5" key="2">
    <citation type="submission" date="2018-02" db="EMBL/GenBank/DDBJ databases">
        <title>Characterization of Xanthomonas diversity in transplant houses and field plants.</title>
        <authorList>
            <person name="Abrahamian P."/>
            <person name="Timilsina S."/>
            <person name="Minsavage G.V."/>
            <person name="Goss E.M."/>
            <person name="Jones J.B."/>
            <person name="Vallad G.E."/>
        </authorList>
    </citation>
    <scope>NUCLEOTIDE SEQUENCE [LARGE SCALE GENOMIC DNA]</scope>
    <source>
        <strain evidence="3 5">GEV2132</strain>
    </source>
</reference>
<comment type="caution">
    <text evidence="2">The sequence shown here is derived from an EMBL/GenBank/DDBJ whole genome shotgun (WGS) entry which is preliminary data.</text>
</comment>
<accession>A0A0G8Y4U2</accession>
<dbReference type="Proteomes" id="UP000289372">
    <property type="component" value="Unassembled WGS sequence"/>
</dbReference>
<dbReference type="KEGG" id="xpe:BJD13_19585"/>
<dbReference type="Gene3D" id="1.10.1510.10">
    <property type="entry name" value="Uncharacterised protein YqeY/AIM41 PF09424, N-terminal domain"/>
    <property type="match status" value="1"/>
</dbReference>
<name>A0A0G8Y4U2_XANPE</name>
<gene>
    <name evidence="3" type="ORF">DB769_02175</name>
    <name evidence="2" type="ORF">G3W61_12995</name>
    <name evidence="1" type="ORF">XP315_12520</name>
</gene>
<protein>
    <submittedName>
        <fullName evidence="2">GatB/YqeY domain-containing protein</fullName>
    </submittedName>
    <submittedName>
        <fullName evidence="1">Glutamyl-tRNA amidotransferase</fullName>
    </submittedName>
</protein>
<reference evidence="1 4" key="1">
    <citation type="submission" date="2015-02" db="EMBL/GenBank/DDBJ databases">
        <title>Whole genome sequencing of multiple isolates of three species of pepper and tomato-infecting xanthomonads reveals genetic diversity in field strains and pinpoints effectors responsible for host specificity.</title>
        <authorList>
            <person name="Schwartz A."/>
            <person name="Dahlbeck D."/>
            <person name="Staskawicz B."/>
            <person name="Bart R."/>
            <person name="Potnis N."/>
            <person name="Minsavage G."/>
            <person name="Timilsina S."/>
            <person name="Goss E."/>
            <person name="Jones J."/>
            <person name="Vallad G."/>
            <person name="Barak J."/>
            <person name="Miller S."/>
            <person name="Ritchie D."/>
            <person name="Martins J.Jr."/>
            <person name="Patane J.S."/>
            <person name="Setubal J.C."/>
        </authorList>
    </citation>
    <scope>NUCLEOTIDE SEQUENCE [LARGE SCALE GENOMIC DNA]</scope>
    <source>
        <strain evidence="1 4">Xp3-15</strain>
    </source>
</reference>
<evidence type="ECO:0000313" key="2">
    <source>
        <dbReference type="EMBL" id="NEL77155.1"/>
    </source>
</evidence>
<evidence type="ECO:0000313" key="1">
    <source>
        <dbReference type="EMBL" id="KLC05157.1"/>
    </source>
</evidence>
<evidence type="ECO:0000313" key="3">
    <source>
        <dbReference type="EMBL" id="RXD56928.1"/>
    </source>
</evidence>
<dbReference type="InterPro" id="IPR042184">
    <property type="entry name" value="YqeY/Aim41_N"/>
</dbReference>
<dbReference type="Proteomes" id="UP000035369">
    <property type="component" value="Unassembled WGS sequence"/>
</dbReference>
<sequence length="148" mass="15917">MSLKQQLTDDMKAAMKSGDKHSLGVIRLINAAIKQKEVDERIEMDDAAVIAVLDKMVKQRKDSVTQFQAAARDDLAQIEREEIVVIERYLPAKMGEAEIVAAIRAAISETGASSPADIGKLMGALKPKLAGQADMGLVSSLVKQQLAG</sequence>
<dbReference type="GeneID" id="61776417"/>
<evidence type="ECO:0000313" key="5">
    <source>
        <dbReference type="Proteomes" id="UP000289372"/>
    </source>
</evidence>
<dbReference type="RefSeq" id="WP_008577431.1">
    <property type="nucleotide sequence ID" value="NZ_CP018475.1"/>
</dbReference>
<dbReference type="InterPro" id="IPR003789">
    <property type="entry name" value="Asn/Gln_tRNA_amidoTrase-B-like"/>
</dbReference>